<proteinExistence type="predicted"/>
<accession>A0ABQ7CFI8</accession>
<keyword evidence="2" id="KW-1185">Reference proteome</keyword>
<sequence>MYEHEPLKTENPARVTLSLLLPNHCYFPKPLCFQICSTSENVSPGVSGTNTITKITARTTIPTKIKKVTPIPAASAIDMNVCATIKLLIQLTVSDMPPHIPRYCCKYISEFTVHGTGPIPGAKKHVIELSQAQRALHQMVHYHRRAIVHDTVLIPVNC</sequence>
<reference evidence="1 2" key="1">
    <citation type="journal article" date="2020" name="BMC Genomics">
        <title>Intraspecific diversification of the crop wild relative Brassica cretica Lam. using demographic model selection.</title>
        <authorList>
            <person name="Kioukis A."/>
            <person name="Michalopoulou V.A."/>
            <person name="Briers L."/>
            <person name="Pirintsos S."/>
            <person name="Studholme D.J."/>
            <person name="Pavlidis P."/>
            <person name="Sarris P.F."/>
        </authorList>
    </citation>
    <scope>NUCLEOTIDE SEQUENCE [LARGE SCALE GENOMIC DNA]</scope>
    <source>
        <strain evidence="2">cv. PFS-1207/04</strain>
    </source>
</reference>
<dbReference type="Proteomes" id="UP000266723">
    <property type="component" value="Unassembled WGS sequence"/>
</dbReference>
<name>A0ABQ7CFI8_BRACR</name>
<dbReference type="EMBL" id="QGKV02000832">
    <property type="protein sequence ID" value="KAF3550357.1"/>
    <property type="molecule type" value="Genomic_DNA"/>
</dbReference>
<evidence type="ECO:0000313" key="1">
    <source>
        <dbReference type="EMBL" id="KAF3550357.1"/>
    </source>
</evidence>
<evidence type="ECO:0000313" key="2">
    <source>
        <dbReference type="Proteomes" id="UP000266723"/>
    </source>
</evidence>
<comment type="caution">
    <text evidence="1">The sequence shown here is derived from an EMBL/GenBank/DDBJ whole genome shotgun (WGS) entry which is preliminary data.</text>
</comment>
<protein>
    <submittedName>
        <fullName evidence="1">Uncharacterized protein</fullName>
    </submittedName>
</protein>
<gene>
    <name evidence="1" type="ORF">DY000_02002391</name>
</gene>
<organism evidence="1 2">
    <name type="scientific">Brassica cretica</name>
    <name type="common">Mustard</name>
    <dbReference type="NCBI Taxonomy" id="69181"/>
    <lineage>
        <taxon>Eukaryota</taxon>
        <taxon>Viridiplantae</taxon>
        <taxon>Streptophyta</taxon>
        <taxon>Embryophyta</taxon>
        <taxon>Tracheophyta</taxon>
        <taxon>Spermatophyta</taxon>
        <taxon>Magnoliopsida</taxon>
        <taxon>eudicotyledons</taxon>
        <taxon>Gunneridae</taxon>
        <taxon>Pentapetalae</taxon>
        <taxon>rosids</taxon>
        <taxon>malvids</taxon>
        <taxon>Brassicales</taxon>
        <taxon>Brassicaceae</taxon>
        <taxon>Brassiceae</taxon>
        <taxon>Brassica</taxon>
    </lineage>
</organism>